<comment type="similarity">
    <text evidence="7">Belongs to the TonB-dependent receptor family.</text>
</comment>
<keyword evidence="5 7" id="KW-0472">Membrane</keyword>
<dbReference type="Pfam" id="PF07715">
    <property type="entry name" value="Plug"/>
    <property type="match status" value="1"/>
</dbReference>
<dbReference type="GO" id="GO:0033214">
    <property type="term" value="P:siderophore-iron import into cell"/>
    <property type="evidence" value="ECO:0007669"/>
    <property type="project" value="TreeGrafter"/>
</dbReference>
<dbReference type="InterPro" id="IPR036942">
    <property type="entry name" value="Beta-barrel_TonB_sf"/>
</dbReference>
<gene>
    <name evidence="10" type="ORF">EVA95_03570</name>
</gene>
<dbReference type="Proteomes" id="UP000319384">
    <property type="component" value="Unassembled WGS sequence"/>
</dbReference>
<dbReference type="InterPro" id="IPR039426">
    <property type="entry name" value="TonB-dep_rcpt-like"/>
</dbReference>
<comment type="caution">
    <text evidence="10">The sequence shown here is derived from an EMBL/GenBank/DDBJ whole genome shotgun (WGS) entry which is preliminary data.</text>
</comment>
<evidence type="ECO:0000256" key="5">
    <source>
        <dbReference type="ARBA" id="ARBA00023136"/>
    </source>
</evidence>
<sequence>MNKLLNRIFEDATPIFFIGVLLVTSFIVNVNADEDIVVESVTIIGTKDDVKDLAGSGAVISNEDLEKAMDTDIQKILSAVPGVYMRTEEGYGLRPNISIRGTAIERSGKVTIMEDGVLVAPSPYTSSSAYYFPTTGRIYAVEVLKGPSAVPLGPQSIGGAINLISTPIPDVNSGKFIQEIGENGMARTHAYYGASQGNFGALVEIHEHSSDGFDSIANVGGDTGFDKSDLMIKARYSSGNHTLTFKRVDIDEDSNQSYVGLSQASFEANPRVRYGATAYDKMMNDGEQTSLTYIGDFDNFDVVFTSWQNDYHRDWFKVSDFNNNKDHGEDDDINELISNANNGSATAQAILDGELPVQIEYKHNNRFYTNEGYQFTVSTDIGIHALTIGYRDMEDSESRVQAHEYSDQAADGSLSPLYGYVGLSGSNNRLRESSATSYYLEDTMDFGKLAITLGYRSEDYDQRHRRWSDPAGPNLTEVRLGADGSGNADVRDTMAYNDHTTSSIAATYDISDTTTLVAGFHEGMTPMFGADPEEADNMELGVRYSEGTTNIEAFYFTSDYSRLAAECTLVSGASCDADESAIFSGGEAEVTGLELNGSIVFQGDGVSYPLSISWTTTDATFSNSSDSDYFGTVATGDDLPYIPNKQSSIVAGFISDSGLSGSARLVNVGSSCSLAACGIYNQIESHSYLDLSLRKAINDSMDVYVILENTTDREDLISRAPSEGARSQKPRTMKLGFTYNF</sequence>
<feature type="domain" description="TonB-dependent receptor plug" evidence="9">
    <location>
        <begin position="50"/>
        <end position="160"/>
    </location>
</feature>
<name>A0A520MVW5_9GAMM</name>
<evidence type="ECO:0000259" key="9">
    <source>
        <dbReference type="Pfam" id="PF07715"/>
    </source>
</evidence>
<evidence type="ECO:0000313" key="10">
    <source>
        <dbReference type="EMBL" id="RZO25377.1"/>
    </source>
</evidence>
<accession>A0A520MVW5</accession>
<evidence type="ECO:0000256" key="2">
    <source>
        <dbReference type="ARBA" id="ARBA00022448"/>
    </source>
</evidence>
<evidence type="ECO:0000256" key="1">
    <source>
        <dbReference type="ARBA" id="ARBA00004571"/>
    </source>
</evidence>
<dbReference type="AlphaFoldDB" id="A0A520MVW5"/>
<protein>
    <submittedName>
        <fullName evidence="10">TonB-dependent receptor</fullName>
    </submittedName>
</protein>
<reference evidence="10 11" key="1">
    <citation type="submission" date="2019-02" db="EMBL/GenBank/DDBJ databases">
        <title>Prokaryotic population dynamics and viral predation in marine succession experiment using metagenomics: the confinement effect.</title>
        <authorList>
            <person name="Haro-Moreno J.M."/>
            <person name="Rodriguez-Valera F."/>
            <person name="Lopez-Perez M."/>
        </authorList>
    </citation>
    <scope>NUCLEOTIDE SEQUENCE [LARGE SCALE GENOMIC DNA]</scope>
    <source>
        <strain evidence="10">MED-G162</strain>
    </source>
</reference>
<keyword evidence="2 7" id="KW-0813">Transport</keyword>
<evidence type="ECO:0000313" key="11">
    <source>
        <dbReference type="Proteomes" id="UP000319384"/>
    </source>
</evidence>
<dbReference type="GO" id="GO:0009279">
    <property type="term" value="C:cell outer membrane"/>
    <property type="evidence" value="ECO:0007669"/>
    <property type="project" value="UniProtKB-SubCell"/>
</dbReference>
<dbReference type="EMBL" id="SHBH01000037">
    <property type="protein sequence ID" value="RZO25377.1"/>
    <property type="molecule type" value="Genomic_DNA"/>
</dbReference>
<evidence type="ECO:0000256" key="8">
    <source>
        <dbReference type="SAM" id="MobiDB-lite"/>
    </source>
</evidence>
<feature type="region of interest" description="Disordered" evidence="8">
    <location>
        <begin position="464"/>
        <end position="483"/>
    </location>
</feature>
<keyword evidence="3 7" id="KW-1134">Transmembrane beta strand</keyword>
<dbReference type="InterPro" id="IPR037066">
    <property type="entry name" value="Plug_dom_sf"/>
</dbReference>
<evidence type="ECO:0000256" key="4">
    <source>
        <dbReference type="ARBA" id="ARBA00022692"/>
    </source>
</evidence>
<evidence type="ECO:0000256" key="3">
    <source>
        <dbReference type="ARBA" id="ARBA00022452"/>
    </source>
</evidence>
<keyword evidence="6 7" id="KW-0998">Cell outer membrane</keyword>
<dbReference type="InterPro" id="IPR012910">
    <property type="entry name" value="Plug_dom"/>
</dbReference>
<keyword evidence="4 7" id="KW-0812">Transmembrane</keyword>
<dbReference type="Gene3D" id="2.40.170.20">
    <property type="entry name" value="TonB-dependent receptor, beta-barrel domain"/>
    <property type="match status" value="1"/>
</dbReference>
<evidence type="ECO:0000256" key="6">
    <source>
        <dbReference type="ARBA" id="ARBA00023237"/>
    </source>
</evidence>
<dbReference type="PANTHER" id="PTHR30442">
    <property type="entry name" value="IRON III DICITRATE TRANSPORT PROTEIN FECA"/>
    <property type="match status" value="1"/>
</dbReference>
<dbReference type="SUPFAM" id="SSF56935">
    <property type="entry name" value="Porins"/>
    <property type="match status" value="1"/>
</dbReference>
<dbReference type="Gene3D" id="2.170.130.10">
    <property type="entry name" value="TonB-dependent receptor, plug domain"/>
    <property type="match status" value="1"/>
</dbReference>
<proteinExistence type="inferred from homology"/>
<comment type="subcellular location">
    <subcellularLocation>
        <location evidence="1 7">Cell outer membrane</location>
        <topology evidence="1 7">Multi-pass membrane protein</topology>
    </subcellularLocation>
</comment>
<dbReference type="PANTHER" id="PTHR30442:SF0">
    <property type="entry name" value="FE(3+) DICITRATE TRANSPORT PROTEIN FECA"/>
    <property type="match status" value="1"/>
</dbReference>
<dbReference type="PROSITE" id="PS52016">
    <property type="entry name" value="TONB_DEPENDENT_REC_3"/>
    <property type="match status" value="1"/>
</dbReference>
<keyword evidence="10" id="KW-0675">Receptor</keyword>
<organism evidence="10 11">
    <name type="scientific">SAR86 cluster bacterium</name>
    <dbReference type="NCBI Taxonomy" id="2030880"/>
    <lineage>
        <taxon>Bacteria</taxon>
        <taxon>Pseudomonadati</taxon>
        <taxon>Pseudomonadota</taxon>
        <taxon>Gammaproteobacteria</taxon>
        <taxon>SAR86 cluster</taxon>
    </lineage>
</organism>
<evidence type="ECO:0000256" key="7">
    <source>
        <dbReference type="PROSITE-ProRule" id="PRU01360"/>
    </source>
</evidence>